<keyword evidence="2" id="KW-1185">Reference proteome</keyword>
<evidence type="ECO:0000313" key="2">
    <source>
        <dbReference type="Proteomes" id="UP001139125"/>
    </source>
</evidence>
<evidence type="ECO:0000313" key="1">
    <source>
        <dbReference type="EMBL" id="MCP9291172.1"/>
    </source>
</evidence>
<dbReference type="Proteomes" id="UP001139125">
    <property type="component" value="Unassembled WGS sequence"/>
</dbReference>
<proteinExistence type="predicted"/>
<gene>
    <name evidence="1" type="ORF">NM125_06215</name>
</gene>
<dbReference type="AlphaFoldDB" id="A0A9X2L2S1"/>
<organism evidence="1 2">
    <name type="scientific">Gracilimonas sediminicola</name>
    <dbReference type="NCBI Taxonomy" id="2952158"/>
    <lineage>
        <taxon>Bacteria</taxon>
        <taxon>Pseudomonadati</taxon>
        <taxon>Balneolota</taxon>
        <taxon>Balneolia</taxon>
        <taxon>Balneolales</taxon>
        <taxon>Balneolaceae</taxon>
        <taxon>Gracilimonas</taxon>
    </lineage>
</organism>
<comment type="caution">
    <text evidence="1">The sequence shown here is derived from an EMBL/GenBank/DDBJ whole genome shotgun (WGS) entry which is preliminary data.</text>
</comment>
<protein>
    <submittedName>
        <fullName evidence="1">Addiction module protein</fullName>
    </submittedName>
</protein>
<sequence>MDNQIVIEHLTQKEKLQLMEDLWKDISKEADYTPPVWHKNVLDNREQALKEGKDSFTDWKKAKEDIRRQIS</sequence>
<dbReference type="RefSeq" id="WP_255133873.1">
    <property type="nucleotide sequence ID" value="NZ_JANDBC010000001.1"/>
</dbReference>
<name>A0A9X2L2S1_9BACT</name>
<dbReference type="Pfam" id="PF09720">
    <property type="entry name" value="Unstab_antitox"/>
    <property type="match status" value="1"/>
</dbReference>
<accession>A0A9X2L2S1</accession>
<reference evidence="1" key="1">
    <citation type="submission" date="2022-06" db="EMBL/GenBank/DDBJ databases">
        <title>Gracilimonas sp. CAU 1638 isolated from sea sediment.</title>
        <authorList>
            <person name="Kim W."/>
        </authorList>
    </citation>
    <scope>NUCLEOTIDE SEQUENCE</scope>
    <source>
        <strain evidence="1">CAU 1638</strain>
    </source>
</reference>
<dbReference type="InterPro" id="IPR013406">
    <property type="entry name" value="CHP02574_addiction_mod"/>
</dbReference>
<dbReference type="EMBL" id="JANDBC010000001">
    <property type="protein sequence ID" value="MCP9291172.1"/>
    <property type="molecule type" value="Genomic_DNA"/>
</dbReference>